<dbReference type="AlphaFoldDB" id="A0A9D4HDB4"/>
<keyword evidence="2" id="KW-0732">Signal</keyword>
<dbReference type="GO" id="GO:0045197">
    <property type="term" value="P:establishment or maintenance of epithelial cell apical/basal polarity"/>
    <property type="evidence" value="ECO:0007669"/>
    <property type="project" value="TreeGrafter"/>
</dbReference>
<dbReference type="GO" id="GO:0007157">
    <property type="term" value="P:heterophilic cell-cell adhesion via plasma membrane cell adhesion molecules"/>
    <property type="evidence" value="ECO:0007669"/>
    <property type="project" value="TreeGrafter"/>
</dbReference>
<dbReference type="GO" id="GO:0005509">
    <property type="term" value="F:calcium ion binding"/>
    <property type="evidence" value="ECO:0007669"/>
    <property type="project" value="InterPro"/>
</dbReference>
<dbReference type="EMBL" id="JAIWYP010000004">
    <property type="protein sequence ID" value="KAH3831281.1"/>
    <property type="molecule type" value="Genomic_DNA"/>
</dbReference>
<dbReference type="GO" id="GO:0032991">
    <property type="term" value="C:protein-containing complex"/>
    <property type="evidence" value="ECO:0007669"/>
    <property type="project" value="TreeGrafter"/>
</dbReference>
<reference evidence="8" key="2">
    <citation type="submission" date="2020-11" db="EMBL/GenBank/DDBJ databases">
        <authorList>
            <person name="McCartney M.A."/>
            <person name="Auch B."/>
            <person name="Kono T."/>
            <person name="Mallez S."/>
            <person name="Becker A."/>
            <person name="Gohl D.M."/>
            <person name="Silverstein K.A.T."/>
            <person name="Koren S."/>
            <person name="Bechman K.B."/>
            <person name="Herman A."/>
            <person name="Abrahante J.E."/>
            <person name="Garbe J."/>
        </authorList>
    </citation>
    <scope>NUCLEOTIDE SEQUENCE</scope>
    <source>
        <strain evidence="8">Duluth1</strain>
        <tissue evidence="8">Whole animal</tissue>
    </source>
</reference>
<dbReference type="InterPro" id="IPR013032">
    <property type="entry name" value="EGF-like_CS"/>
</dbReference>
<feature type="domain" description="EGF-like" evidence="7">
    <location>
        <begin position="34"/>
        <end position="62"/>
    </location>
</feature>
<protein>
    <recommendedName>
        <fullName evidence="7">EGF-like domain-containing protein</fullName>
    </recommendedName>
</protein>
<feature type="compositionally biased region" description="Low complexity" evidence="6">
    <location>
        <begin position="1"/>
        <end position="17"/>
    </location>
</feature>
<keyword evidence="9" id="KW-1185">Reference proteome</keyword>
<dbReference type="Gene3D" id="2.10.25.10">
    <property type="entry name" value="Laminin"/>
    <property type="match status" value="2"/>
</dbReference>
<dbReference type="Pfam" id="PF12661">
    <property type="entry name" value="hEGF"/>
    <property type="match status" value="1"/>
</dbReference>
<dbReference type="GO" id="GO:0005886">
    <property type="term" value="C:plasma membrane"/>
    <property type="evidence" value="ECO:0007669"/>
    <property type="project" value="TreeGrafter"/>
</dbReference>
<comment type="caution">
    <text evidence="8">The sequence shown here is derived from an EMBL/GenBank/DDBJ whole genome shotgun (WGS) entry which is preliminary data.</text>
</comment>
<evidence type="ECO:0000256" key="6">
    <source>
        <dbReference type="SAM" id="MobiDB-lite"/>
    </source>
</evidence>
<dbReference type="Proteomes" id="UP000828390">
    <property type="component" value="Unassembled WGS sequence"/>
</dbReference>
<keyword evidence="3" id="KW-0677">Repeat</keyword>
<dbReference type="PANTHER" id="PTHR24049:SF22">
    <property type="entry name" value="DROSOPHILA CRUMBS HOMOLOG"/>
    <property type="match status" value="1"/>
</dbReference>
<dbReference type="InterPro" id="IPR000742">
    <property type="entry name" value="EGF"/>
</dbReference>
<evidence type="ECO:0000256" key="5">
    <source>
        <dbReference type="PROSITE-ProRule" id="PRU00076"/>
    </source>
</evidence>
<dbReference type="InterPro" id="IPR051022">
    <property type="entry name" value="Notch_Cell-Fate_Det"/>
</dbReference>
<evidence type="ECO:0000259" key="7">
    <source>
        <dbReference type="PROSITE" id="PS50026"/>
    </source>
</evidence>
<sequence length="209" mass="23362">MLKFAQTDQQTNRQTNRQTDRQTGQKQYVPHYYNINECATNPCKNGATCNNLLNNYTELTATKNGATCINGQNKYTCTCAGGWQGTNLRIATDWYGQQQRVTEIMESAVSGKESTSSIQNQEPGRLKSQTEPRVTTLLTTTRARVQEDGREPTVTKCATNPCKNGATCINGQNKEPIVTKKHIQLDSLQPKSTSFKFILHKESVDDSFN</sequence>
<evidence type="ECO:0000256" key="2">
    <source>
        <dbReference type="ARBA" id="ARBA00022729"/>
    </source>
</evidence>
<dbReference type="SUPFAM" id="SSF57196">
    <property type="entry name" value="EGF/Laminin"/>
    <property type="match status" value="2"/>
</dbReference>
<keyword evidence="1 5" id="KW-0245">EGF-like domain</keyword>
<evidence type="ECO:0000313" key="8">
    <source>
        <dbReference type="EMBL" id="KAH3831281.1"/>
    </source>
</evidence>
<accession>A0A9D4HDB4</accession>
<dbReference type="CDD" id="cd00054">
    <property type="entry name" value="EGF_CA"/>
    <property type="match status" value="1"/>
</dbReference>
<dbReference type="InterPro" id="IPR001881">
    <property type="entry name" value="EGF-like_Ca-bd_dom"/>
</dbReference>
<gene>
    <name evidence="8" type="ORF">DPMN_104543</name>
</gene>
<comment type="caution">
    <text evidence="5">Lacks conserved residue(s) required for the propagation of feature annotation.</text>
</comment>
<name>A0A9D4HDB4_DREPO</name>
<reference evidence="8" key="1">
    <citation type="journal article" date="2019" name="bioRxiv">
        <title>The Genome of the Zebra Mussel, Dreissena polymorpha: A Resource for Invasive Species Research.</title>
        <authorList>
            <person name="McCartney M.A."/>
            <person name="Auch B."/>
            <person name="Kono T."/>
            <person name="Mallez S."/>
            <person name="Zhang Y."/>
            <person name="Obille A."/>
            <person name="Becker A."/>
            <person name="Abrahante J.E."/>
            <person name="Garbe J."/>
            <person name="Badalamenti J.P."/>
            <person name="Herman A."/>
            <person name="Mangelson H."/>
            <person name="Liachko I."/>
            <person name="Sullivan S."/>
            <person name="Sone E.D."/>
            <person name="Koren S."/>
            <person name="Silverstein K.A.T."/>
            <person name="Beckman K.B."/>
            <person name="Gohl D.M."/>
        </authorList>
    </citation>
    <scope>NUCLEOTIDE SEQUENCE</scope>
    <source>
        <strain evidence="8">Duluth1</strain>
        <tissue evidence="8">Whole animal</tissue>
    </source>
</reference>
<feature type="region of interest" description="Disordered" evidence="6">
    <location>
        <begin position="1"/>
        <end position="26"/>
    </location>
</feature>
<evidence type="ECO:0000256" key="4">
    <source>
        <dbReference type="ARBA" id="ARBA00023157"/>
    </source>
</evidence>
<dbReference type="PANTHER" id="PTHR24049">
    <property type="entry name" value="CRUMBS FAMILY MEMBER"/>
    <property type="match status" value="1"/>
</dbReference>
<proteinExistence type="predicted"/>
<dbReference type="PROSITE" id="PS50026">
    <property type="entry name" value="EGF_3"/>
    <property type="match status" value="1"/>
</dbReference>
<evidence type="ECO:0000256" key="1">
    <source>
        <dbReference type="ARBA" id="ARBA00022536"/>
    </source>
</evidence>
<organism evidence="8 9">
    <name type="scientific">Dreissena polymorpha</name>
    <name type="common">Zebra mussel</name>
    <name type="synonym">Mytilus polymorpha</name>
    <dbReference type="NCBI Taxonomy" id="45954"/>
    <lineage>
        <taxon>Eukaryota</taxon>
        <taxon>Metazoa</taxon>
        <taxon>Spiralia</taxon>
        <taxon>Lophotrochozoa</taxon>
        <taxon>Mollusca</taxon>
        <taxon>Bivalvia</taxon>
        <taxon>Autobranchia</taxon>
        <taxon>Heteroconchia</taxon>
        <taxon>Euheterodonta</taxon>
        <taxon>Imparidentia</taxon>
        <taxon>Neoheterodontei</taxon>
        <taxon>Myida</taxon>
        <taxon>Dreissenoidea</taxon>
        <taxon>Dreissenidae</taxon>
        <taxon>Dreissena</taxon>
    </lineage>
</organism>
<keyword evidence="4" id="KW-1015">Disulfide bond</keyword>
<feature type="compositionally biased region" description="Polar residues" evidence="6">
    <location>
        <begin position="112"/>
        <end position="123"/>
    </location>
</feature>
<evidence type="ECO:0000313" key="9">
    <source>
        <dbReference type="Proteomes" id="UP000828390"/>
    </source>
</evidence>
<evidence type="ECO:0000256" key="3">
    <source>
        <dbReference type="ARBA" id="ARBA00022737"/>
    </source>
</evidence>
<feature type="region of interest" description="Disordered" evidence="6">
    <location>
        <begin position="108"/>
        <end position="131"/>
    </location>
</feature>
<dbReference type="SMART" id="SM00179">
    <property type="entry name" value="EGF_CA"/>
    <property type="match status" value="1"/>
</dbReference>